<name>A0A9D2HI39_9FIRM</name>
<evidence type="ECO:0000259" key="5">
    <source>
        <dbReference type="PROSITE" id="PS50903"/>
    </source>
</evidence>
<dbReference type="PANTHER" id="PTHR43819">
    <property type="entry name" value="ARCHAEAL-TYPE GLUTAMATE SYNTHASE [NADPH]"/>
    <property type="match status" value="1"/>
</dbReference>
<dbReference type="AlphaFoldDB" id="A0A9D2HI39"/>
<dbReference type="CDD" id="cd00350">
    <property type="entry name" value="rubredoxin_like"/>
    <property type="match status" value="1"/>
</dbReference>
<dbReference type="InterPro" id="IPR024934">
    <property type="entry name" value="Rubredoxin-like_dom"/>
</dbReference>
<reference evidence="6" key="1">
    <citation type="journal article" date="2021" name="PeerJ">
        <title>Extensive microbial diversity within the chicken gut microbiome revealed by metagenomics and culture.</title>
        <authorList>
            <person name="Gilroy R."/>
            <person name="Ravi A."/>
            <person name="Getino M."/>
            <person name="Pursley I."/>
            <person name="Horton D.L."/>
            <person name="Alikhan N.F."/>
            <person name="Baker D."/>
            <person name="Gharbi K."/>
            <person name="Hall N."/>
            <person name="Watson M."/>
            <person name="Adriaenssens E.M."/>
            <person name="Foster-Nyarko E."/>
            <person name="Jarju S."/>
            <person name="Secka A."/>
            <person name="Antonio M."/>
            <person name="Oren A."/>
            <person name="Chaudhuri R.R."/>
            <person name="La Ragione R."/>
            <person name="Hildebrand F."/>
            <person name="Pallen M.J."/>
        </authorList>
    </citation>
    <scope>NUCLEOTIDE SEQUENCE</scope>
    <source>
        <strain evidence="6">CHK178-16964</strain>
    </source>
</reference>
<reference evidence="6" key="2">
    <citation type="submission" date="2021-04" db="EMBL/GenBank/DDBJ databases">
        <authorList>
            <person name="Gilroy R."/>
        </authorList>
    </citation>
    <scope>NUCLEOTIDE SEQUENCE</scope>
    <source>
        <strain evidence="6">CHK178-16964</strain>
    </source>
</reference>
<comment type="similarity">
    <text evidence="1 3">Belongs to the glutamate synthase family.</text>
</comment>
<dbReference type="SUPFAM" id="SSF57802">
    <property type="entry name" value="Rubredoxin-like"/>
    <property type="match status" value="1"/>
</dbReference>
<dbReference type="Gene3D" id="3.20.20.70">
    <property type="entry name" value="Aldolase class I"/>
    <property type="match status" value="1"/>
</dbReference>
<organism evidence="6 7">
    <name type="scientific">Candidatus Lachnoclostridium stercoravium</name>
    <dbReference type="NCBI Taxonomy" id="2838633"/>
    <lineage>
        <taxon>Bacteria</taxon>
        <taxon>Bacillati</taxon>
        <taxon>Bacillota</taxon>
        <taxon>Clostridia</taxon>
        <taxon>Lachnospirales</taxon>
        <taxon>Lachnospiraceae</taxon>
    </lineage>
</organism>
<dbReference type="PANTHER" id="PTHR43819:SF1">
    <property type="entry name" value="ARCHAEAL-TYPE GLUTAMATE SYNTHASE [NADPH]"/>
    <property type="match status" value="1"/>
</dbReference>
<dbReference type="PROSITE" id="PS50903">
    <property type="entry name" value="RUBREDOXIN_LIKE"/>
    <property type="match status" value="1"/>
</dbReference>
<evidence type="ECO:0000256" key="4">
    <source>
        <dbReference type="SAM" id="MobiDB-lite"/>
    </source>
</evidence>
<evidence type="ECO:0000256" key="3">
    <source>
        <dbReference type="PIRNR" id="PIRNR006429"/>
    </source>
</evidence>
<dbReference type="InterPro" id="IPR024188">
    <property type="entry name" value="GltB"/>
</dbReference>
<dbReference type="EMBL" id="DWZA01000091">
    <property type="protein sequence ID" value="HJA71985.1"/>
    <property type="molecule type" value="Genomic_DNA"/>
</dbReference>
<dbReference type="CDD" id="cd02808">
    <property type="entry name" value="GltS_FMN"/>
    <property type="match status" value="1"/>
</dbReference>
<evidence type="ECO:0000256" key="1">
    <source>
        <dbReference type="ARBA" id="ARBA00009716"/>
    </source>
</evidence>
<sequence>MAVFKCRICGFIYDEEKEGIPVSALKECPVCRQSPDNLELVEGDQKAEVPQAAENGEKAEGEEELSLEYDRTLVRHDPACRYMDEIHQMAVTGKTIGGSMGTQMKMPGWDDILILGAQLNPMPLDDGEPVNTMTVIGKHAKKPMILSTPVYISHMSFGALSKEIKVALSKGSAMAKTAMCSGEGGILPEEKTAAYRYIFEYVPNKYSVTRENLRSSDAIEIKIGQGTKPGMGGHLPGEKVTPAIAAIRNKPVGQDVQSPSKFPDIRTKDDLKDLVSRLRAESDGRPIGIKIAAGRIERDLEFCVYAEPDFITIDGRGGATGSSPLFLREASSVPTIYALYRARKYLDSVRSDISLVITGGLRVSSDFAKAIAMGADAVAIATAPLIAAACQQYRICGSGNCPMGIATQDESLRARLKEEAAAKRVANFLNCSTEELKTFARVTGHKDIHSLSVDDLCTINREISEFTNIPHA</sequence>
<dbReference type="GO" id="GO:0005506">
    <property type="term" value="F:iron ion binding"/>
    <property type="evidence" value="ECO:0007669"/>
    <property type="project" value="InterPro"/>
</dbReference>
<dbReference type="SUPFAM" id="SSF51395">
    <property type="entry name" value="FMN-linked oxidoreductases"/>
    <property type="match status" value="1"/>
</dbReference>
<evidence type="ECO:0000313" key="6">
    <source>
        <dbReference type="EMBL" id="HJA71985.1"/>
    </source>
</evidence>
<dbReference type="PIRSF" id="PIRSF500061">
    <property type="entry name" value="GOGAT_lg2_archl"/>
    <property type="match status" value="1"/>
</dbReference>
<accession>A0A9D2HI39</accession>
<evidence type="ECO:0000313" key="7">
    <source>
        <dbReference type="Proteomes" id="UP000823900"/>
    </source>
</evidence>
<feature type="region of interest" description="Disordered" evidence="4">
    <location>
        <begin position="42"/>
        <end position="64"/>
    </location>
</feature>
<evidence type="ECO:0000256" key="2">
    <source>
        <dbReference type="ARBA" id="ARBA00023002"/>
    </source>
</evidence>
<gene>
    <name evidence="6" type="ORF">IAA07_10515</name>
</gene>
<dbReference type="Pfam" id="PF01645">
    <property type="entry name" value="Glu_synthase"/>
    <property type="match status" value="1"/>
</dbReference>
<feature type="domain" description="Rubredoxin-like" evidence="5">
    <location>
        <begin position="1"/>
        <end position="41"/>
    </location>
</feature>
<comment type="caution">
    <text evidence="6">The sequence shown here is derived from an EMBL/GenBank/DDBJ whole genome shotgun (WGS) entry which is preliminary data.</text>
</comment>
<dbReference type="InterPro" id="IPR002932">
    <property type="entry name" value="Glu_synthdom"/>
</dbReference>
<dbReference type="InterPro" id="IPR043578">
    <property type="entry name" value="GltB_archl_type"/>
</dbReference>
<proteinExistence type="inferred from homology"/>
<protein>
    <submittedName>
        <fullName evidence="6">Alpha-hydroxy-acid oxidizing protein</fullName>
    </submittedName>
</protein>
<dbReference type="PIRSF" id="PIRSF006429">
    <property type="entry name" value="GOGAT_lg_2"/>
    <property type="match status" value="1"/>
</dbReference>
<dbReference type="GO" id="GO:0015930">
    <property type="term" value="F:glutamate synthase activity"/>
    <property type="evidence" value="ECO:0007669"/>
    <property type="project" value="InterPro"/>
</dbReference>
<keyword evidence="2" id="KW-0560">Oxidoreductase</keyword>
<dbReference type="InterPro" id="IPR013785">
    <property type="entry name" value="Aldolase_TIM"/>
</dbReference>
<dbReference type="Proteomes" id="UP000823900">
    <property type="component" value="Unassembled WGS sequence"/>
</dbReference>
<dbReference type="GO" id="GO:0006537">
    <property type="term" value="P:glutamate biosynthetic process"/>
    <property type="evidence" value="ECO:0007669"/>
    <property type="project" value="InterPro"/>
</dbReference>